<reference evidence="9" key="1">
    <citation type="submission" date="2022-12" db="EMBL/GenBank/DDBJ databases">
        <authorList>
            <person name="Brejova B."/>
        </authorList>
    </citation>
    <scope>NUCLEOTIDE SEQUENCE</scope>
</reference>
<comment type="caution">
    <text evidence="9">The sequence shown here is derived from an EMBL/GenBank/DDBJ whole genome shotgun (WGS) entry which is preliminary data.</text>
</comment>
<keyword evidence="3" id="KW-0813">Transport</keyword>
<sequence>MLALGEMSAMFPVSGSFSTYSKRFGSDSLGFAVLSNYWFNDACSVASDLVALQLVFDYWHVESMPWWGISLIFWFALLFMNLGSVYIYGETEYLLAVLKVVTIIIFFIMGIICNAGLNDTGHYLGFKYFNYKDVHHGFINGFRGFSSIFVTTAFSFGGLESITLTAGETSNPTRQIPKTIKAVFLRIMIFYIFTALFIGINVPYDYPNLSTKSAATSPFTIVFQQVGASGGGSFMNAVILTSILSAGNHALYAGSRLAFNLSTQNYIPKIFAYTNRFNVPWVAVFITWLISGLCFASAFVKSGVLWSWLQSIVGLSNLISWWVIGVISLRFRRGLKVQNREHELIFKNWTYPYGPWFVVIFGGFIILVQGWTTFSPFSVADFFESYLELGVFPLCFILWWLIKRDKFVRAKDMDFDTDRYYQTQEELDEAEYEKSLKGWAKFKYNFVDNFL</sequence>
<feature type="transmembrane region" description="Helical" evidence="7">
    <location>
        <begin position="137"/>
        <end position="162"/>
    </location>
</feature>
<evidence type="ECO:0000256" key="2">
    <source>
        <dbReference type="ARBA" id="ARBA00006983"/>
    </source>
</evidence>
<comment type="similarity">
    <text evidence="2">Belongs to the amino acid-polyamine-organocation (APC) superfamily. YAT (TC 2.A.3.10) family.</text>
</comment>
<keyword evidence="10" id="KW-1185">Reference proteome</keyword>
<evidence type="ECO:0000256" key="6">
    <source>
        <dbReference type="ARBA" id="ARBA00023136"/>
    </source>
</evidence>
<proteinExistence type="inferred from homology"/>
<dbReference type="Pfam" id="PF00324">
    <property type="entry name" value="AA_permease"/>
    <property type="match status" value="1"/>
</dbReference>
<feature type="transmembrane region" description="Helical" evidence="7">
    <location>
        <begin position="237"/>
        <end position="259"/>
    </location>
</feature>
<dbReference type="EMBL" id="CANTUO010000001">
    <property type="protein sequence ID" value="CAI5756405.1"/>
    <property type="molecule type" value="Genomic_DNA"/>
</dbReference>
<dbReference type="GO" id="GO:0015171">
    <property type="term" value="F:amino acid transmembrane transporter activity"/>
    <property type="evidence" value="ECO:0007669"/>
    <property type="project" value="TreeGrafter"/>
</dbReference>
<evidence type="ECO:0000256" key="1">
    <source>
        <dbReference type="ARBA" id="ARBA00004141"/>
    </source>
</evidence>
<dbReference type="Gene3D" id="1.20.1740.10">
    <property type="entry name" value="Amino acid/polyamine transporter I"/>
    <property type="match status" value="1"/>
</dbReference>
<dbReference type="PANTHER" id="PTHR43341:SF3">
    <property type="entry name" value="AMINO-ACID PERMEASE PB1C11.02-RELATED"/>
    <property type="match status" value="1"/>
</dbReference>
<gene>
    <name evidence="9" type="ORF">CANVERA_P0921</name>
</gene>
<keyword evidence="5 7" id="KW-1133">Transmembrane helix</keyword>
<dbReference type="AlphaFoldDB" id="A0A9W4TU37"/>
<evidence type="ECO:0000313" key="10">
    <source>
        <dbReference type="Proteomes" id="UP001152885"/>
    </source>
</evidence>
<feature type="transmembrane region" description="Helical" evidence="7">
    <location>
        <begin position="350"/>
        <end position="371"/>
    </location>
</feature>
<evidence type="ECO:0000256" key="3">
    <source>
        <dbReference type="ARBA" id="ARBA00022448"/>
    </source>
</evidence>
<dbReference type="GO" id="GO:0016020">
    <property type="term" value="C:membrane"/>
    <property type="evidence" value="ECO:0007669"/>
    <property type="project" value="UniProtKB-SubCell"/>
</dbReference>
<dbReference type="InterPro" id="IPR050524">
    <property type="entry name" value="APC_YAT"/>
</dbReference>
<feature type="transmembrane region" description="Helical" evidence="7">
    <location>
        <begin position="183"/>
        <end position="204"/>
    </location>
</feature>
<feature type="transmembrane region" description="Helical" evidence="7">
    <location>
        <begin position="383"/>
        <end position="402"/>
    </location>
</feature>
<evidence type="ECO:0000256" key="7">
    <source>
        <dbReference type="SAM" id="Phobius"/>
    </source>
</evidence>
<dbReference type="Proteomes" id="UP001152885">
    <property type="component" value="Unassembled WGS sequence"/>
</dbReference>
<feature type="transmembrane region" description="Helical" evidence="7">
    <location>
        <begin position="96"/>
        <end position="117"/>
    </location>
</feature>
<accession>A0A9W4TU37</accession>
<keyword evidence="6 7" id="KW-0472">Membrane</keyword>
<evidence type="ECO:0000313" key="9">
    <source>
        <dbReference type="EMBL" id="CAI5756405.1"/>
    </source>
</evidence>
<feature type="transmembrane region" description="Helical" evidence="7">
    <location>
        <begin position="279"/>
        <end position="300"/>
    </location>
</feature>
<dbReference type="FunFam" id="1.20.1740.10:FF:000001">
    <property type="entry name" value="Amino acid permease"/>
    <property type="match status" value="1"/>
</dbReference>
<evidence type="ECO:0000256" key="5">
    <source>
        <dbReference type="ARBA" id="ARBA00022989"/>
    </source>
</evidence>
<dbReference type="PANTHER" id="PTHR43341">
    <property type="entry name" value="AMINO ACID PERMEASE"/>
    <property type="match status" value="1"/>
</dbReference>
<evidence type="ECO:0000259" key="8">
    <source>
        <dbReference type="Pfam" id="PF00324"/>
    </source>
</evidence>
<feature type="domain" description="Amino acid permease/ SLC12A" evidence="8">
    <location>
        <begin position="1"/>
        <end position="408"/>
    </location>
</feature>
<evidence type="ECO:0000256" key="4">
    <source>
        <dbReference type="ARBA" id="ARBA00022692"/>
    </source>
</evidence>
<keyword evidence="4 7" id="KW-0812">Transmembrane</keyword>
<protein>
    <recommendedName>
        <fullName evidence="8">Amino acid permease/ SLC12A domain-containing protein</fullName>
    </recommendedName>
</protein>
<dbReference type="InterPro" id="IPR004841">
    <property type="entry name" value="AA-permease/SLC12A_dom"/>
</dbReference>
<comment type="subcellular location">
    <subcellularLocation>
        <location evidence="1">Membrane</location>
        <topology evidence="1">Multi-pass membrane protein</topology>
    </subcellularLocation>
</comment>
<name>A0A9W4TU37_9ASCO</name>
<organism evidence="9 10">
    <name type="scientific">Candida verbasci</name>
    <dbReference type="NCBI Taxonomy" id="1227364"/>
    <lineage>
        <taxon>Eukaryota</taxon>
        <taxon>Fungi</taxon>
        <taxon>Dikarya</taxon>
        <taxon>Ascomycota</taxon>
        <taxon>Saccharomycotina</taxon>
        <taxon>Pichiomycetes</taxon>
        <taxon>Debaryomycetaceae</taxon>
        <taxon>Candida/Lodderomyces clade</taxon>
        <taxon>Candida</taxon>
    </lineage>
</organism>
<dbReference type="OrthoDB" id="3900342at2759"/>
<feature type="transmembrane region" description="Helical" evidence="7">
    <location>
        <begin position="66"/>
        <end position="89"/>
    </location>
</feature>
<feature type="transmembrane region" description="Helical" evidence="7">
    <location>
        <begin position="306"/>
        <end position="329"/>
    </location>
</feature>
<dbReference type="PIRSF" id="PIRSF006060">
    <property type="entry name" value="AA_transporter"/>
    <property type="match status" value="1"/>
</dbReference>